<accession>A0A318S9C1</accession>
<feature type="domain" description="Carbohydrate kinase PfkB" evidence="13">
    <location>
        <begin position="2"/>
        <end position="294"/>
    </location>
</feature>
<evidence type="ECO:0000313" key="14">
    <source>
        <dbReference type="EMBL" id="PYE52807.1"/>
    </source>
</evidence>
<keyword evidence="4 12" id="KW-0808">Transferase</keyword>
<feature type="binding site" evidence="12">
    <location>
        <position position="251"/>
    </location>
    <ligand>
        <name>substrate</name>
    </ligand>
</feature>
<keyword evidence="15" id="KW-1185">Reference proteome</keyword>
<feature type="binding site" evidence="12">
    <location>
        <position position="138"/>
    </location>
    <ligand>
        <name>substrate</name>
    </ligand>
</feature>
<dbReference type="PROSITE" id="PS00584">
    <property type="entry name" value="PFKB_KINASES_2"/>
    <property type="match status" value="1"/>
</dbReference>
<evidence type="ECO:0000256" key="8">
    <source>
        <dbReference type="ARBA" id="ARBA00022840"/>
    </source>
</evidence>
<evidence type="ECO:0000256" key="6">
    <source>
        <dbReference type="ARBA" id="ARBA00022741"/>
    </source>
</evidence>
<feature type="binding site" evidence="12">
    <location>
        <position position="247"/>
    </location>
    <ligand>
        <name>K(+)</name>
        <dbReference type="ChEBI" id="CHEBI:29103"/>
    </ligand>
</feature>
<comment type="caution">
    <text evidence="14">The sequence shown here is derived from an EMBL/GenBank/DDBJ whole genome shotgun (WGS) entry which is preliminary data.</text>
</comment>
<comment type="cofactor">
    <cofactor evidence="12">
        <name>Mg(2+)</name>
        <dbReference type="ChEBI" id="CHEBI:18420"/>
    </cofactor>
    <text evidence="12">Requires a divalent cation, most likely magnesium in vivo, as an electrophilic catalyst to aid phosphoryl group transfer. It is the chelate of the metal and the nucleotide that is the actual substrate.</text>
</comment>
<dbReference type="GO" id="GO:0004747">
    <property type="term" value="F:ribokinase activity"/>
    <property type="evidence" value="ECO:0007669"/>
    <property type="project" value="UniProtKB-UniRule"/>
</dbReference>
<comment type="catalytic activity">
    <reaction evidence="12">
        <text>D-ribose + ATP = D-ribose 5-phosphate + ADP + H(+)</text>
        <dbReference type="Rhea" id="RHEA:13697"/>
        <dbReference type="ChEBI" id="CHEBI:15378"/>
        <dbReference type="ChEBI" id="CHEBI:30616"/>
        <dbReference type="ChEBI" id="CHEBI:47013"/>
        <dbReference type="ChEBI" id="CHEBI:78346"/>
        <dbReference type="ChEBI" id="CHEBI:456216"/>
        <dbReference type="EC" id="2.7.1.15"/>
    </reaction>
</comment>
<dbReference type="InterPro" id="IPR002139">
    <property type="entry name" value="Ribo/fructo_kinase"/>
</dbReference>
<feature type="binding site" evidence="12">
    <location>
        <begin position="10"/>
        <end position="12"/>
    </location>
    <ligand>
        <name>substrate</name>
    </ligand>
</feature>
<comment type="activity regulation">
    <text evidence="12">Activated by a monovalent cation that binds near, but not in, the active site. The most likely occupant of the site in vivo is potassium. Ion binding induces a conformational change that may alter substrate affinity.</text>
</comment>
<feature type="binding site" evidence="12">
    <location>
        <position position="281"/>
    </location>
    <ligand>
        <name>K(+)</name>
        <dbReference type="ChEBI" id="CHEBI:29103"/>
    </ligand>
</feature>
<feature type="active site" description="Proton acceptor" evidence="12">
    <location>
        <position position="251"/>
    </location>
</feature>
<comment type="subunit">
    <text evidence="12">Homodimer.</text>
</comment>
<feature type="binding site" evidence="12">
    <location>
        <position position="286"/>
    </location>
    <ligand>
        <name>K(+)</name>
        <dbReference type="ChEBI" id="CHEBI:29103"/>
    </ligand>
</feature>
<feature type="binding site" evidence="12">
    <location>
        <position position="284"/>
    </location>
    <ligand>
        <name>K(+)</name>
        <dbReference type="ChEBI" id="CHEBI:29103"/>
    </ligand>
</feature>
<dbReference type="HAMAP" id="MF_01987">
    <property type="entry name" value="Ribokinase"/>
    <property type="match status" value="1"/>
</dbReference>
<keyword evidence="11 12" id="KW-0119">Carbohydrate metabolism</keyword>
<dbReference type="SUPFAM" id="SSF53613">
    <property type="entry name" value="Ribokinase-like"/>
    <property type="match status" value="1"/>
</dbReference>
<comment type="pathway">
    <text evidence="12">Carbohydrate metabolism; D-ribose degradation; D-ribose 5-phosphate from beta-D-ribopyranose: step 2/2.</text>
</comment>
<dbReference type="RefSeq" id="WP_110887691.1">
    <property type="nucleotide sequence ID" value="NZ_QJSX01000012.1"/>
</dbReference>
<dbReference type="EMBL" id="QJSX01000012">
    <property type="protein sequence ID" value="PYE52807.1"/>
    <property type="molecule type" value="Genomic_DNA"/>
</dbReference>
<keyword evidence="6 12" id="KW-0547">Nucleotide-binding</keyword>
<keyword evidence="9 12" id="KW-0460">Magnesium</keyword>
<dbReference type="NCBIfam" id="TIGR02152">
    <property type="entry name" value="D_ribokin_bact"/>
    <property type="match status" value="1"/>
</dbReference>
<dbReference type="InterPro" id="IPR011611">
    <property type="entry name" value="PfkB_dom"/>
</dbReference>
<evidence type="ECO:0000259" key="13">
    <source>
        <dbReference type="Pfam" id="PF00294"/>
    </source>
</evidence>
<dbReference type="EC" id="2.7.1.15" evidence="2 12"/>
<dbReference type="GO" id="GO:0005524">
    <property type="term" value="F:ATP binding"/>
    <property type="evidence" value="ECO:0007669"/>
    <property type="project" value="UniProtKB-UniRule"/>
</dbReference>
<keyword evidence="12" id="KW-0963">Cytoplasm</keyword>
<comment type="similarity">
    <text evidence="1">Belongs to the carbohydrate kinase pfkB family.</text>
</comment>
<feature type="binding site" evidence="12">
    <location>
        <begin position="250"/>
        <end position="251"/>
    </location>
    <ligand>
        <name>ATP</name>
        <dbReference type="ChEBI" id="CHEBI:30616"/>
    </ligand>
</feature>
<dbReference type="InterPro" id="IPR011877">
    <property type="entry name" value="Ribokinase"/>
</dbReference>
<comment type="function">
    <text evidence="12">Catalyzes the phosphorylation of ribose at O-5 in a reaction requiring ATP and magnesium. The resulting D-ribose-5-phosphate can then be used either for sythesis of nucleotides, histidine, and tryptophan, or as a component of the pentose phosphate pathway.</text>
</comment>
<dbReference type="AlphaFoldDB" id="A0A318S9C1"/>
<comment type="subcellular location">
    <subcellularLocation>
        <location evidence="12">Cytoplasm</location>
    </subcellularLocation>
</comment>
<feature type="binding site" evidence="12">
    <location>
        <position position="245"/>
    </location>
    <ligand>
        <name>K(+)</name>
        <dbReference type="ChEBI" id="CHEBI:29103"/>
    </ligand>
</feature>
<name>A0A318S9C1_9DEIO</name>
<dbReference type="PRINTS" id="PR00990">
    <property type="entry name" value="RIBOKINASE"/>
</dbReference>
<feature type="binding site" evidence="12">
    <location>
        <begin position="219"/>
        <end position="224"/>
    </location>
    <ligand>
        <name>ATP</name>
        <dbReference type="ChEBI" id="CHEBI:30616"/>
    </ligand>
</feature>
<reference evidence="14 15" key="1">
    <citation type="submission" date="2018-06" db="EMBL/GenBank/DDBJ databases">
        <title>Genomic Encyclopedia of Type Strains, Phase IV (KMG-IV): sequencing the most valuable type-strain genomes for metagenomic binning, comparative biology and taxonomic classification.</title>
        <authorList>
            <person name="Goeker M."/>
        </authorList>
    </citation>
    <scope>NUCLEOTIDE SEQUENCE [LARGE SCALE GENOMIC DNA]</scope>
    <source>
        <strain evidence="14 15">DSM 18048</strain>
    </source>
</reference>
<proteinExistence type="inferred from homology"/>
<evidence type="ECO:0000256" key="1">
    <source>
        <dbReference type="ARBA" id="ARBA00005380"/>
    </source>
</evidence>
<dbReference type="PANTHER" id="PTHR10584">
    <property type="entry name" value="SUGAR KINASE"/>
    <property type="match status" value="1"/>
</dbReference>
<feature type="binding site" evidence="12">
    <location>
        <position position="183"/>
    </location>
    <ligand>
        <name>ATP</name>
        <dbReference type="ChEBI" id="CHEBI:30616"/>
    </ligand>
</feature>
<gene>
    <name evidence="12" type="primary">rbsK</name>
    <name evidence="14" type="ORF">DES52_112128</name>
</gene>
<evidence type="ECO:0000256" key="7">
    <source>
        <dbReference type="ARBA" id="ARBA00022777"/>
    </source>
</evidence>
<dbReference type="Proteomes" id="UP000248326">
    <property type="component" value="Unassembled WGS sequence"/>
</dbReference>
<dbReference type="CDD" id="cd01174">
    <property type="entry name" value="ribokinase"/>
    <property type="match status" value="1"/>
</dbReference>
<evidence type="ECO:0000256" key="2">
    <source>
        <dbReference type="ARBA" id="ARBA00012035"/>
    </source>
</evidence>
<evidence type="ECO:0000256" key="9">
    <source>
        <dbReference type="ARBA" id="ARBA00022842"/>
    </source>
</evidence>
<sequence>MSIVVFGSVNMDLVARASRLPNVGETVLGDTFETVPGGKGANQAVTCGRLGAPVAFVGRVGRDAFGDTLLQSLATANVDIGSVTPTLGSSGVALIEVDEHGQNRIVVVPGANGEVGADDLARLKARLKPGDLLLLQLEIPLDVVVAAAGIAKEQGALVMLDPAPAPTDLPSALWSLVDFLTPNETETRLLSGVDASTLDGALQAARNLLARGPKSVVVKRGDRGALYVDERGVLPVDPFDVESVDTVGAGDAFNGGFAAALAEGRSLPEALRFASATAALSVTKRGAQDALPTRSQVEVLLG</sequence>
<dbReference type="InterPro" id="IPR002173">
    <property type="entry name" value="Carboh/pur_kinase_PfkB_CS"/>
</dbReference>
<dbReference type="GO" id="GO:0019303">
    <property type="term" value="P:D-ribose catabolic process"/>
    <property type="evidence" value="ECO:0007669"/>
    <property type="project" value="UniProtKB-UniRule"/>
</dbReference>
<dbReference type="GO" id="GO:0046872">
    <property type="term" value="F:metal ion binding"/>
    <property type="evidence" value="ECO:0007669"/>
    <property type="project" value="UniProtKB-KW"/>
</dbReference>
<evidence type="ECO:0000256" key="5">
    <source>
        <dbReference type="ARBA" id="ARBA00022723"/>
    </source>
</evidence>
<evidence type="ECO:0000256" key="4">
    <source>
        <dbReference type="ARBA" id="ARBA00022679"/>
    </source>
</evidence>
<evidence type="ECO:0000256" key="11">
    <source>
        <dbReference type="ARBA" id="ARBA00023277"/>
    </source>
</evidence>
<feature type="binding site" evidence="12">
    <location>
        <begin position="38"/>
        <end position="42"/>
    </location>
    <ligand>
        <name>substrate</name>
    </ligand>
</feature>
<evidence type="ECO:0000256" key="12">
    <source>
        <dbReference type="HAMAP-Rule" id="MF_01987"/>
    </source>
</evidence>
<keyword evidence="8 12" id="KW-0067">ATP-binding</keyword>
<dbReference type="PROSITE" id="PS00583">
    <property type="entry name" value="PFKB_KINASES_1"/>
    <property type="match status" value="1"/>
</dbReference>
<dbReference type="GO" id="GO:0005829">
    <property type="term" value="C:cytosol"/>
    <property type="evidence" value="ECO:0007669"/>
    <property type="project" value="TreeGrafter"/>
</dbReference>
<organism evidence="14 15">
    <name type="scientific">Deinococcus yavapaiensis KR-236</name>
    <dbReference type="NCBI Taxonomy" id="694435"/>
    <lineage>
        <taxon>Bacteria</taxon>
        <taxon>Thermotogati</taxon>
        <taxon>Deinococcota</taxon>
        <taxon>Deinococci</taxon>
        <taxon>Deinococcales</taxon>
        <taxon>Deinococcaceae</taxon>
        <taxon>Deinococcus</taxon>
    </lineage>
</organism>
<dbReference type="OrthoDB" id="9775849at2"/>
<comment type="caution">
    <text evidence="12">Lacks conserved residue(s) required for the propagation of feature annotation.</text>
</comment>
<evidence type="ECO:0000256" key="3">
    <source>
        <dbReference type="ARBA" id="ARBA00016943"/>
    </source>
</evidence>
<dbReference type="UniPathway" id="UPA00916">
    <property type="reaction ID" value="UER00889"/>
</dbReference>
<keyword evidence="7 12" id="KW-0418">Kinase</keyword>
<dbReference type="Gene3D" id="3.40.1190.20">
    <property type="match status" value="1"/>
</dbReference>
<dbReference type="Pfam" id="PF00294">
    <property type="entry name" value="PfkB"/>
    <property type="match status" value="1"/>
</dbReference>
<evidence type="ECO:0000256" key="10">
    <source>
        <dbReference type="ARBA" id="ARBA00022958"/>
    </source>
</evidence>
<dbReference type="InterPro" id="IPR029056">
    <property type="entry name" value="Ribokinase-like"/>
</dbReference>
<comment type="similarity">
    <text evidence="12">Belongs to the carbohydrate kinase PfkB family. Ribokinase subfamily.</text>
</comment>
<protein>
    <recommendedName>
        <fullName evidence="3 12">Ribokinase</fullName>
        <shortName evidence="12">RK</shortName>
        <ecNumber evidence="2 12">2.7.1.15</ecNumber>
    </recommendedName>
</protein>
<evidence type="ECO:0000313" key="15">
    <source>
        <dbReference type="Proteomes" id="UP000248326"/>
    </source>
</evidence>
<dbReference type="PANTHER" id="PTHR10584:SF166">
    <property type="entry name" value="RIBOKINASE"/>
    <property type="match status" value="1"/>
</dbReference>
<keyword evidence="5 12" id="KW-0479">Metal-binding</keyword>
<keyword evidence="10 12" id="KW-0630">Potassium</keyword>